<organism evidence="9 10">
    <name type="scientific">Stieleria varia</name>
    <dbReference type="NCBI Taxonomy" id="2528005"/>
    <lineage>
        <taxon>Bacteria</taxon>
        <taxon>Pseudomonadati</taxon>
        <taxon>Planctomycetota</taxon>
        <taxon>Planctomycetia</taxon>
        <taxon>Pirellulales</taxon>
        <taxon>Pirellulaceae</taxon>
        <taxon>Stieleria</taxon>
    </lineage>
</organism>
<evidence type="ECO:0000259" key="8">
    <source>
        <dbReference type="PROSITE" id="PS50011"/>
    </source>
</evidence>
<dbReference type="RefSeq" id="WP_197454341.1">
    <property type="nucleotide sequence ID" value="NZ_CP151726.1"/>
</dbReference>
<keyword evidence="7" id="KW-0472">Membrane</keyword>
<dbReference type="PROSITE" id="PS50011">
    <property type="entry name" value="PROTEIN_KINASE_DOM"/>
    <property type="match status" value="1"/>
</dbReference>
<keyword evidence="4 5" id="KW-0067">ATP-binding</keyword>
<keyword evidence="2 5" id="KW-0547">Nucleotide-binding</keyword>
<dbReference type="GO" id="GO:0005524">
    <property type="term" value="F:ATP binding"/>
    <property type="evidence" value="ECO:0007669"/>
    <property type="project" value="UniProtKB-UniRule"/>
</dbReference>
<sequence>MMTATQCPTPDLLRDMTLGILPGTESDALLEHLKSCPTCQSELETLDKTEDSLIADLRSKEPSSSQTGDPENEPACSVAVAKALGALAIAHQSRSNDELELPHSIGEYEIIAPLGRGGMGNVFLAQHTKLGRQVALKVIADHRMLDAHSRERFENEMRATGRLSHPNIVTAHDAREIDGTAVLVTEYIDGLDLSQLVQRIGPLSVADAAEIIRKTAAALQYTSEQGYVHRDIKPSNIMLSSTGEVKLLDLGLARFNPPNNDAAHMTGTGQTMGTADYIAPEQVTDSRTVDIRADIYSLGCTLYKLLTGQAPFGTQAHSTAFAKMNAHVSETPPSVRGLRDDVPAKLIALLDRMMAKDPSHRPAKPLEVAQQLADIADRSDLPHLITRAVKMTAANEDPVLESTALAGASPATQTWFRKPRPTYVAIAAGLGGIAAGLLLGILITIEFPDGRKVVVDAPEGTRVTTQSTPNISESTDGTAQTNPNVTPVPITTPSPLALAIQILPADENGTSNPNYEKALTEIRKHDTSAGPIATQYGTWYRVANDSVSQGTLDYLGQKYVLVSNAADQRIDWTQLRTHVTAVQSSGLPMQIDLRFDDTLAAEMKRLTQANMRRSLAIIVNDQVISSPRIMSPLSNAISITGKFSQEEMMSLGNAFAQANPDFMVPPQLPLGKKKTTAKEKLQGVWWLSVAIKNNQQTTNEKGGLIFDGGQIALFSDANQLMGTVELIDHRDSASEIDITIQNANQTAKTLKGIVEFHGSSRATIALNEEGKQRPTSVTPSLLEPSVDVTWVLDRISDIPKTEQEFKTLAEKARQGTSRQGEMAQLILSGMKALGTKLDSTIDSTIDQQMKARAAGATLSRHLKQIGVAFHKYHADHKSFPASKNIPADQIEMATKDQHPHSWRVALLPLLGFSELHDQYRFDEPWDSEANLKLLDQMPEVYRSPFQPDDQTTGHTNIQGFATGDSAMGIDNGVGFIDMRDGTSNTVLLAETTDSVPWTQPQDINGEPQLPEDRAIYLLIADGSVQVWPKPDTERLKKMITRAGGEFIDR</sequence>
<dbReference type="InterPro" id="IPR000719">
    <property type="entry name" value="Prot_kinase_dom"/>
</dbReference>
<feature type="compositionally biased region" description="Polar residues" evidence="6">
    <location>
        <begin position="462"/>
        <end position="480"/>
    </location>
</feature>
<dbReference type="InterPro" id="IPR008271">
    <property type="entry name" value="Ser/Thr_kinase_AS"/>
</dbReference>
<dbReference type="SMART" id="SM00220">
    <property type="entry name" value="S_TKc"/>
    <property type="match status" value="1"/>
</dbReference>
<dbReference type="Pfam" id="PF07596">
    <property type="entry name" value="SBP_bac_10"/>
    <property type="match status" value="1"/>
</dbReference>
<comment type="caution">
    <text evidence="9">The sequence shown here is derived from an EMBL/GenBank/DDBJ whole genome shotgun (WGS) entry which is preliminary data.</text>
</comment>
<keyword evidence="1 9" id="KW-0808">Transferase</keyword>
<keyword evidence="7" id="KW-1133">Transmembrane helix</keyword>
<dbReference type="EC" id="2.7.11.1" evidence="9"/>
<evidence type="ECO:0000256" key="6">
    <source>
        <dbReference type="SAM" id="MobiDB-lite"/>
    </source>
</evidence>
<evidence type="ECO:0000256" key="1">
    <source>
        <dbReference type="ARBA" id="ARBA00022679"/>
    </source>
</evidence>
<name>A0A5C6B294_9BACT</name>
<dbReference type="SUPFAM" id="SSF56112">
    <property type="entry name" value="Protein kinase-like (PK-like)"/>
    <property type="match status" value="1"/>
</dbReference>
<dbReference type="Pfam" id="PF00069">
    <property type="entry name" value="Pkinase"/>
    <property type="match status" value="1"/>
</dbReference>
<dbReference type="EMBL" id="SJPN01000002">
    <property type="protein sequence ID" value="TWU05532.1"/>
    <property type="molecule type" value="Genomic_DNA"/>
</dbReference>
<evidence type="ECO:0000313" key="9">
    <source>
        <dbReference type="EMBL" id="TWU05532.1"/>
    </source>
</evidence>
<proteinExistence type="predicted"/>
<protein>
    <submittedName>
        <fullName evidence="9">Serine/threonine-protein kinase PknB</fullName>
        <ecNumber evidence="9">2.7.11.1</ecNumber>
    </submittedName>
</protein>
<dbReference type="PANTHER" id="PTHR43289">
    <property type="entry name" value="MITOGEN-ACTIVATED PROTEIN KINASE KINASE KINASE 20-RELATED"/>
    <property type="match status" value="1"/>
</dbReference>
<dbReference type="InterPro" id="IPR011009">
    <property type="entry name" value="Kinase-like_dom_sf"/>
</dbReference>
<dbReference type="Gene3D" id="3.30.200.20">
    <property type="entry name" value="Phosphorylase Kinase, domain 1"/>
    <property type="match status" value="1"/>
</dbReference>
<dbReference type="InterPro" id="IPR011453">
    <property type="entry name" value="DUF1559"/>
</dbReference>
<dbReference type="PANTHER" id="PTHR43289:SF6">
    <property type="entry name" value="SERINE_THREONINE-PROTEIN KINASE NEKL-3"/>
    <property type="match status" value="1"/>
</dbReference>
<dbReference type="CDD" id="cd14014">
    <property type="entry name" value="STKc_PknB_like"/>
    <property type="match status" value="1"/>
</dbReference>
<dbReference type="Gene3D" id="1.10.10.1320">
    <property type="entry name" value="Anti-sigma factor, zinc-finger domain"/>
    <property type="match status" value="1"/>
</dbReference>
<feature type="domain" description="Protein kinase" evidence="8">
    <location>
        <begin position="108"/>
        <end position="373"/>
    </location>
</feature>
<keyword evidence="10" id="KW-1185">Reference proteome</keyword>
<dbReference type="InterPro" id="IPR041916">
    <property type="entry name" value="Anti_sigma_zinc_sf"/>
</dbReference>
<dbReference type="InterPro" id="IPR017441">
    <property type="entry name" value="Protein_kinase_ATP_BS"/>
</dbReference>
<dbReference type="GO" id="GO:0004674">
    <property type="term" value="F:protein serine/threonine kinase activity"/>
    <property type="evidence" value="ECO:0007669"/>
    <property type="project" value="UniProtKB-EC"/>
</dbReference>
<dbReference type="Proteomes" id="UP000320176">
    <property type="component" value="Unassembled WGS sequence"/>
</dbReference>
<dbReference type="Pfam" id="PF22599">
    <property type="entry name" value="SecDF_P1_head"/>
    <property type="match status" value="1"/>
</dbReference>
<evidence type="ECO:0000256" key="2">
    <source>
        <dbReference type="ARBA" id="ARBA00022741"/>
    </source>
</evidence>
<dbReference type="InterPro" id="IPR054384">
    <property type="entry name" value="SecDF_P1_head"/>
</dbReference>
<dbReference type="Gene3D" id="3.30.1360.200">
    <property type="match status" value="1"/>
</dbReference>
<reference evidence="9 10" key="1">
    <citation type="submission" date="2019-02" db="EMBL/GenBank/DDBJ databases">
        <title>Deep-cultivation of Planctomycetes and their phenomic and genomic characterization uncovers novel biology.</title>
        <authorList>
            <person name="Wiegand S."/>
            <person name="Jogler M."/>
            <person name="Boedeker C."/>
            <person name="Pinto D."/>
            <person name="Vollmers J."/>
            <person name="Rivas-Marin E."/>
            <person name="Kohn T."/>
            <person name="Peeters S.H."/>
            <person name="Heuer A."/>
            <person name="Rast P."/>
            <person name="Oberbeckmann S."/>
            <person name="Bunk B."/>
            <person name="Jeske O."/>
            <person name="Meyerdierks A."/>
            <person name="Storesund J.E."/>
            <person name="Kallscheuer N."/>
            <person name="Luecker S."/>
            <person name="Lage O.M."/>
            <person name="Pohl T."/>
            <person name="Merkel B.J."/>
            <person name="Hornburger P."/>
            <person name="Mueller R.-W."/>
            <person name="Bruemmer F."/>
            <person name="Labrenz M."/>
            <person name="Spormann A.M."/>
            <person name="Op Den Camp H."/>
            <person name="Overmann J."/>
            <person name="Amann R."/>
            <person name="Jetten M.S.M."/>
            <person name="Mascher T."/>
            <person name="Medema M.H."/>
            <person name="Devos D.P."/>
            <person name="Kaster A.-K."/>
            <person name="Ovreas L."/>
            <person name="Rohde M."/>
            <person name="Galperin M.Y."/>
            <person name="Jogler C."/>
        </authorList>
    </citation>
    <scope>NUCLEOTIDE SEQUENCE [LARGE SCALE GENOMIC DNA]</scope>
    <source>
        <strain evidence="9 10">Pla52n</strain>
    </source>
</reference>
<keyword evidence="3 9" id="KW-0418">Kinase</keyword>
<dbReference type="Gene3D" id="1.10.510.10">
    <property type="entry name" value="Transferase(Phosphotransferase) domain 1"/>
    <property type="match status" value="1"/>
</dbReference>
<evidence type="ECO:0000256" key="4">
    <source>
        <dbReference type="ARBA" id="ARBA00022840"/>
    </source>
</evidence>
<feature type="binding site" evidence="5">
    <location>
        <position position="137"/>
    </location>
    <ligand>
        <name>ATP</name>
        <dbReference type="ChEBI" id="CHEBI:30616"/>
    </ligand>
</feature>
<keyword evidence="7" id="KW-0812">Transmembrane</keyword>
<evidence type="ECO:0000256" key="3">
    <source>
        <dbReference type="ARBA" id="ARBA00022777"/>
    </source>
</evidence>
<accession>A0A5C6B294</accession>
<feature type="transmembrane region" description="Helical" evidence="7">
    <location>
        <begin position="423"/>
        <end position="445"/>
    </location>
</feature>
<dbReference type="PROSITE" id="PS00107">
    <property type="entry name" value="PROTEIN_KINASE_ATP"/>
    <property type="match status" value="1"/>
</dbReference>
<evidence type="ECO:0000313" key="10">
    <source>
        <dbReference type="Proteomes" id="UP000320176"/>
    </source>
</evidence>
<gene>
    <name evidence="9" type="primary">pknB_13</name>
    <name evidence="9" type="ORF">Pla52n_12460</name>
</gene>
<feature type="region of interest" description="Disordered" evidence="6">
    <location>
        <begin position="461"/>
        <end position="484"/>
    </location>
</feature>
<evidence type="ECO:0000256" key="7">
    <source>
        <dbReference type="SAM" id="Phobius"/>
    </source>
</evidence>
<dbReference type="PROSITE" id="PS00108">
    <property type="entry name" value="PROTEIN_KINASE_ST"/>
    <property type="match status" value="1"/>
</dbReference>
<evidence type="ECO:0000256" key="5">
    <source>
        <dbReference type="PROSITE-ProRule" id="PRU10141"/>
    </source>
</evidence>
<dbReference type="AlphaFoldDB" id="A0A5C6B294"/>